<evidence type="ECO:0000256" key="2">
    <source>
        <dbReference type="SAM" id="MobiDB-lite"/>
    </source>
</evidence>
<sequence>MAPTPLKKQRRATILVTGPQSKTRIYDEEIGQEKSMQQATLQDLTMARQRLQNEMAVVNTASGIEILAQIVMDEFEIMRMRLRENGERMRHFFRDRLGGSQIRAILIRIFSKSMNSRNMLQYRNDAKEVLNEICSLDENCYKIPRYTLNDIEEVLLTDDLEDGVIQRRSEKWTSLPIRQKVLDEEEDVFCEFRKLNVPMPMTFEDDDEDRFSMPSTRTQLTAEDQMASIQNQLAMLSKQLMSLQQGGTLKSDRSSRASSRRGGKKIEKVGNFS</sequence>
<organism evidence="3 4">
    <name type="scientific">Caenorhabditis japonica</name>
    <dbReference type="NCBI Taxonomy" id="281687"/>
    <lineage>
        <taxon>Eukaryota</taxon>
        <taxon>Metazoa</taxon>
        <taxon>Ecdysozoa</taxon>
        <taxon>Nematoda</taxon>
        <taxon>Chromadorea</taxon>
        <taxon>Rhabditida</taxon>
        <taxon>Rhabditina</taxon>
        <taxon>Rhabditomorpha</taxon>
        <taxon>Rhabditoidea</taxon>
        <taxon>Rhabditidae</taxon>
        <taxon>Peloderinae</taxon>
        <taxon>Caenorhabditis</taxon>
    </lineage>
</organism>
<reference evidence="4" key="1">
    <citation type="submission" date="2010-08" db="EMBL/GenBank/DDBJ databases">
        <authorList>
            <consortium name="Caenorhabditis japonica Sequencing Consortium"/>
            <person name="Wilson R.K."/>
        </authorList>
    </citation>
    <scope>NUCLEOTIDE SEQUENCE [LARGE SCALE GENOMIC DNA]</scope>
    <source>
        <strain evidence="4">DF5081</strain>
    </source>
</reference>
<feature type="compositionally biased region" description="Basic and acidic residues" evidence="2">
    <location>
        <begin position="264"/>
        <end position="273"/>
    </location>
</feature>
<reference evidence="3" key="2">
    <citation type="submission" date="2022-06" db="UniProtKB">
        <authorList>
            <consortium name="EnsemblMetazoa"/>
        </authorList>
    </citation>
    <scope>IDENTIFICATION</scope>
    <source>
        <strain evidence="3">DF5081</strain>
    </source>
</reference>
<evidence type="ECO:0000313" key="3">
    <source>
        <dbReference type="EnsemblMetazoa" id="CJA03815.1"/>
    </source>
</evidence>
<evidence type="ECO:0000256" key="1">
    <source>
        <dbReference type="SAM" id="Coils"/>
    </source>
</evidence>
<name>A0A8R1DIU5_CAEJA</name>
<feature type="coiled-coil region" evidence="1">
    <location>
        <begin position="34"/>
        <end position="61"/>
    </location>
</feature>
<dbReference type="Proteomes" id="UP000005237">
    <property type="component" value="Unassembled WGS sequence"/>
</dbReference>
<protein>
    <submittedName>
        <fullName evidence="3">Uncharacterized protein</fullName>
    </submittedName>
</protein>
<dbReference type="AlphaFoldDB" id="A0A8R1DIU5"/>
<dbReference type="EnsemblMetazoa" id="CJA03815.1">
    <property type="protein sequence ID" value="CJA03815.1"/>
    <property type="gene ID" value="WBGene00123019"/>
</dbReference>
<evidence type="ECO:0000313" key="4">
    <source>
        <dbReference type="Proteomes" id="UP000005237"/>
    </source>
</evidence>
<proteinExistence type="predicted"/>
<keyword evidence="4" id="KW-1185">Reference proteome</keyword>
<feature type="region of interest" description="Disordered" evidence="2">
    <location>
        <begin position="244"/>
        <end position="273"/>
    </location>
</feature>
<keyword evidence="1" id="KW-0175">Coiled coil</keyword>
<accession>A0A8R1DIU5</accession>